<dbReference type="Proteomes" id="UP000829398">
    <property type="component" value="Chromosome 7"/>
</dbReference>
<dbReference type="EMBL" id="CM039176">
    <property type="protein sequence ID" value="KAH9715789.1"/>
    <property type="molecule type" value="Genomic_DNA"/>
</dbReference>
<reference evidence="2" key="1">
    <citation type="journal article" date="2023" name="Hortic. Res.">
        <title>A chromosome-level phased genome enabling allele-level studies in sweet orange: a case study on citrus Huanglongbing tolerance.</title>
        <authorList>
            <person name="Wu B."/>
            <person name="Yu Q."/>
            <person name="Deng Z."/>
            <person name="Duan Y."/>
            <person name="Luo F."/>
            <person name="Gmitter F. Jr."/>
        </authorList>
    </citation>
    <scope>NUCLEOTIDE SEQUENCE [LARGE SCALE GENOMIC DNA]</scope>
    <source>
        <strain evidence="2">cv. Valencia</strain>
    </source>
</reference>
<organism evidence="1 2">
    <name type="scientific">Citrus sinensis</name>
    <name type="common">Sweet orange</name>
    <name type="synonym">Citrus aurantium var. sinensis</name>
    <dbReference type="NCBI Taxonomy" id="2711"/>
    <lineage>
        <taxon>Eukaryota</taxon>
        <taxon>Viridiplantae</taxon>
        <taxon>Streptophyta</taxon>
        <taxon>Embryophyta</taxon>
        <taxon>Tracheophyta</taxon>
        <taxon>Spermatophyta</taxon>
        <taxon>Magnoliopsida</taxon>
        <taxon>eudicotyledons</taxon>
        <taxon>Gunneridae</taxon>
        <taxon>Pentapetalae</taxon>
        <taxon>rosids</taxon>
        <taxon>malvids</taxon>
        <taxon>Sapindales</taxon>
        <taxon>Rutaceae</taxon>
        <taxon>Aurantioideae</taxon>
        <taxon>Citrus</taxon>
    </lineage>
</organism>
<gene>
    <name evidence="1" type="ORF">KPL71_021204</name>
</gene>
<name>A0ACB8JE13_CITSI</name>
<protein>
    <submittedName>
        <fullName evidence="1">Tudor/PWWP/MBT superfamily protein</fullName>
    </submittedName>
</protein>
<sequence length="966" mass="106265">MGSSKREIELEEQLKDAGNLLLNPPSPVDEVINLLDKVEHLLANVEQAPSRSMRDALLPTMKGLITNDLLRHSDMDVRLLVTSCISEITRITAPDSPYDDELMKILMLPVFQLLGAQEFFQLAVSAFENLSHASGRYYMKALSILDTVAKVRSCLLMLDLECDKLVVEMFQHFLKVTRSNHPHFVFAAMETIMTLVIDESEDVSWDLLRILLASVRKENQDVSPTSWKLGEKVFTKCAAKLKTNLKEAVQSRGIALDDYAEIVACICGSDDENPQHGHLIGSENQLATKEPDPPCLGEVVHDVDGISKSVTSNGTAASRNEDSVVKDKLSNVLERCSQVERSQSIDAKCSAGPDTSDSLRNVKSETEPESAPRKRGRKPNSLMNPEEGYDHSWISSGRKIAKVPGRRKSDDKGVDCSPSLNQDSKKEALNLTDKMLADPTSASLKSGLPDGSHHRRGRTKKQGSTVNQNADHNSLSVSLSTRVEETASGSADFSLRKKPEDRSDTEIKHRKRSKTNEEISQPPGYGVSEKEAEVPSADKEKPLQLSVTKKRRRSLVVAISAQNISEASGGKKKKTSKGAVKSPNIDENYSEDTPKTEIKRKHTSGKEEKKMISKARAKSSDRDGSHSKETPKSEVKKHSVGKEKKKVISKAIAKSSNKNHLEETPTTEIKKKLTARKEEKKKISKAGAKSLDGNCSAETPKTGVKRKLTAGKEMVMLWLDEGGSVLEFVVIVVQRTTVIVAYGDSEAPALNEQLVGSRIKVWWPMDETFYKGVVDNYDPIKKKHRILYADGDEEILNLKKERWELIKGGSSAEEQETDVLKPDGSSDILPKGKEEIEFELVNEVKASALKRSTPASASKPKAKKSGGGSPAGATINKPINADESKADLPEKESNPKGDDQNSPAKLILKDRKLIFTLNKQQVVFKGERHNACDGESAVDNPVERSKEAVKGSSSNDVGTIVMDDEK</sequence>
<evidence type="ECO:0000313" key="2">
    <source>
        <dbReference type="Proteomes" id="UP000829398"/>
    </source>
</evidence>
<keyword evidence="2" id="KW-1185">Reference proteome</keyword>
<comment type="caution">
    <text evidence="1">The sequence shown here is derived from an EMBL/GenBank/DDBJ whole genome shotgun (WGS) entry which is preliminary data.</text>
</comment>
<evidence type="ECO:0000313" key="1">
    <source>
        <dbReference type="EMBL" id="KAH9715789.1"/>
    </source>
</evidence>
<accession>A0ACB8JE13</accession>
<proteinExistence type="predicted"/>